<dbReference type="InterPro" id="IPR047296">
    <property type="entry name" value="GIY-YIG_UvrC_Cho"/>
</dbReference>
<dbReference type="PROSITE" id="PS50164">
    <property type="entry name" value="GIY_YIG"/>
    <property type="match status" value="1"/>
</dbReference>
<dbReference type="PROSITE" id="PS50151">
    <property type="entry name" value="UVR"/>
    <property type="match status" value="1"/>
</dbReference>
<feature type="domain" description="UvrC family homology region profile" evidence="3">
    <location>
        <begin position="283"/>
        <end position="377"/>
    </location>
</feature>
<gene>
    <name evidence="4" type="ORF">A2998_01825</name>
</gene>
<dbReference type="GO" id="GO:0006289">
    <property type="term" value="P:nucleotide-excision repair"/>
    <property type="evidence" value="ECO:0007669"/>
    <property type="project" value="InterPro"/>
</dbReference>
<organism evidence="4 5">
    <name type="scientific">Candidatus Staskawiczbacteria bacterium RIFCSPLOWO2_01_FULL_37_25b</name>
    <dbReference type="NCBI Taxonomy" id="1802213"/>
    <lineage>
        <taxon>Bacteria</taxon>
        <taxon>Candidatus Staskawicziibacteriota</taxon>
    </lineage>
</organism>
<dbReference type="Pfam" id="PF02151">
    <property type="entry name" value="UVR"/>
    <property type="match status" value="1"/>
</dbReference>
<dbReference type="PANTHER" id="PTHR30562:SF1">
    <property type="entry name" value="UVRABC SYSTEM PROTEIN C"/>
    <property type="match status" value="1"/>
</dbReference>
<feature type="domain" description="GIY-YIG" evidence="2">
    <location>
        <begin position="17"/>
        <end position="94"/>
    </location>
</feature>
<dbReference type="SUPFAM" id="SSF82771">
    <property type="entry name" value="GIY-YIG endonuclease"/>
    <property type="match status" value="1"/>
</dbReference>
<dbReference type="InterPro" id="IPR038476">
    <property type="entry name" value="UvrC_RNase_H_dom_sf"/>
</dbReference>
<sequence length="450" mass="51894">MNRFKFLAKNKIDMLPKTAGGYIFKEKKDILYIGKAINIKNRVKNHFQGKNWWEKTLLRQGFNGQVGFFETNSEIEALILEANLIKKYQPKYNVMWRDDKNYFYVAIAKNNAGLPYIYITHQFKNSKIKNLKIRYIGPFTEGTALKKTLRFLRRAFPYYSIKKHPKLKCTYCHLNLCPGPVRNSSLASEISNGAGPEPDAIDYKKNIKKLILILKGKRSAVLKSLKKEMKQLAKEKEFEKAGKIRDKIHNLQQVMMHTHVIESSQPVGNNRQVGGVSDIPPTLEKIAGIKNDINRIECYDVSNIQGKQATGSMVVFVNGQPDKNQYRKFKIKIPEKPNDIAMLKETISRRLQHSEWPYPEIMLIDGGKGQLNAALEIKNQSASWRTKIKNLKIISIAKGKQELFIEGKDNPIPLKNLPREIYNLILQLDAEAHRFAITYHKKLRKKNLMP</sequence>
<dbReference type="InterPro" id="IPR001943">
    <property type="entry name" value="UVR_dom"/>
</dbReference>
<dbReference type="GO" id="GO:0009380">
    <property type="term" value="C:excinuclease repair complex"/>
    <property type="evidence" value="ECO:0007669"/>
    <property type="project" value="TreeGrafter"/>
</dbReference>
<dbReference type="SMART" id="SM00465">
    <property type="entry name" value="GIYc"/>
    <property type="match status" value="1"/>
</dbReference>
<dbReference type="AlphaFoldDB" id="A0A1G2IHM1"/>
<evidence type="ECO:0000259" key="1">
    <source>
        <dbReference type="PROSITE" id="PS50151"/>
    </source>
</evidence>
<proteinExistence type="predicted"/>
<accession>A0A1G2IHM1</accession>
<dbReference type="PROSITE" id="PS50165">
    <property type="entry name" value="UVRC"/>
    <property type="match status" value="1"/>
</dbReference>
<protein>
    <recommendedName>
        <fullName evidence="6">Excinuclease ABC subunit C</fullName>
    </recommendedName>
</protein>
<dbReference type="InterPro" id="IPR050066">
    <property type="entry name" value="UvrABC_protein_C"/>
</dbReference>
<evidence type="ECO:0000313" key="5">
    <source>
        <dbReference type="Proteomes" id="UP000178826"/>
    </source>
</evidence>
<dbReference type="Gene3D" id="4.10.860.10">
    <property type="entry name" value="UVR domain"/>
    <property type="match status" value="1"/>
</dbReference>
<dbReference type="InterPro" id="IPR035901">
    <property type="entry name" value="GIY-YIG_endonuc_sf"/>
</dbReference>
<dbReference type="Gene3D" id="3.40.1440.10">
    <property type="entry name" value="GIY-YIG endonuclease"/>
    <property type="match status" value="1"/>
</dbReference>
<dbReference type="EMBL" id="MHOZ01000007">
    <property type="protein sequence ID" value="OGZ74339.1"/>
    <property type="molecule type" value="Genomic_DNA"/>
</dbReference>
<dbReference type="InterPro" id="IPR036876">
    <property type="entry name" value="UVR_dom_sf"/>
</dbReference>
<evidence type="ECO:0008006" key="6">
    <source>
        <dbReference type="Google" id="ProtNLM"/>
    </source>
</evidence>
<feature type="domain" description="UVR" evidence="1">
    <location>
        <begin position="219"/>
        <end position="254"/>
    </location>
</feature>
<dbReference type="InterPro" id="IPR000305">
    <property type="entry name" value="GIY-YIG_endonuc"/>
</dbReference>
<dbReference type="InterPro" id="IPR001162">
    <property type="entry name" value="UvrC_RNase_H_dom"/>
</dbReference>
<dbReference type="CDD" id="cd10434">
    <property type="entry name" value="GIY-YIG_UvrC_Cho"/>
    <property type="match status" value="1"/>
</dbReference>
<evidence type="ECO:0000259" key="2">
    <source>
        <dbReference type="PROSITE" id="PS50164"/>
    </source>
</evidence>
<dbReference type="Proteomes" id="UP000178826">
    <property type="component" value="Unassembled WGS sequence"/>
</dbReference>
<reference evidence="4 5" key="1">
    <citation type="journal article" date="2016" name="Nat. Commun.">
        <title>Thousands of microbial genomes shed light on interconnected biogeochemical processes in an aquifer system.</title>
        <authorList>
            <person name="Anantharaman K."/>
            <person name="Brown C.T."/>
            <person name="Hug L.A."/>
            <person name="Sharon I."/>
            <person name="Castelle C.J."/>
            <person name="Probst A.J."/>
            <person name="Thomas B.C."/>
            <person name="Singh A."/>
            <person name="Wilkins M.J."/>
            <person name="Karaoz U."/>
            <person name="Brodie E.L."/>
            <person name="Williams K.H."/>
            <person name="Hubbard S.S."/>
            <person name="Banfield J.F."/>
        </authorList>
    </citation>
    <scope>NUCLEOTIDE SEQUENCE [LARGE SCALE GENOMIC DNA]</scope>
</reference>
<evidence type="ECO:0000313" key="4">
    <source>
        <dbReference type="EMBL" id="OGZ74339.1"/>
    </source>
</evidence>
<name>A0A1G2IHM1_9BACT</name>
<dbReference type="PANTHER" id="PTHR30562">
    <property type="entry name" value="UVRC/OXIDOREDUCTASE"/>
    <property type="match status" value="1"/>
</dbReference>
<dbReference type="Pfam" id="PF08459">
    <property type="entry name" value="UvrC_RNaseH_dom"/>
    <property type="match status" value="1"/>
</dbReference>
<dbReference type="SUPFAM" id="SSF46600">
    <property type="entry name" value="C-terminal UvrC-binding domain of UvrB"/>
    <property type="match status" value="1"/>
</dbReference>
<evidence type="ECO:0000259" key="3">
    <source>
        <dbReference type="PROSITE" id="PS50165"/>
    </source>
</evidence>
<comment type="caution">
    <text evidence="4">The sequence shown here is derived from an EMBL/GenBank/DDBJ whole genome shotgun (WGS) entry which is preliminary data.</text>
</comment>
<dbReference type="Pfam" id="PF01541">
    <property type="entry name" value="GIY-YIG"/>
    <property type="match status" value="1"/>
</dbReference>
<dbReference type="Gene3D" id="3.30.420.340">
    <property type="entry name" value="UvrC, RNAse H endonuclease domain"/>
    <property type="match status" value="1"/>
</dbReference>
<dbReference type="GO" id="GO:0009381">
    <property type="term" value="F:excinuclease ABC activity"/>
    <property type="evidence" value="ECO:0007669"/>
    <property type="project" value="InterPro"/>
</dbReference>